<keyword evidence="4" id="KW-1185">Reference proteome</keyword>
<evidence type="ECO:0000313" key="4">
    <source>
        <dbReference type="Proteomes" id="UP000008810"/>
    </source>
</evidence>
<evidence type="ECO:0000256" key="1">
    <source>
        <dbReference type="SAM" id="SignalP"/>
    </source>
</evidence>
<name>A0A2K2CV20_BRADI</name>
<protein>
    <submittedName>
        <fullName evidence="2 3">Uncharacterized protein</fullName>
    </submittedName>
</protein>
<dbReference type="EnsemblPlants" id="PNT65870">
    <property type="protein sequence ID" value="PNT65870"/>
    <property type="gene ID" value="BRADI_3g03753v3"/>
</dbReference>
<evidence type="ECO:0000313" key="2">
    <source>
        <dbReference type="EMBL" id="PNT65870.1"/>
    </source>
</evidence>
<keyword evidence="1" id="KW-0732">Signal</keyword>
<proteinExistence type="predicted"/>
<organism evidence="2">
    <name type="scientific">Brachypodium distachyon</name>
    <name type="common">Purple false brome</name>
    <name type="synonym">Trachynia distachya</name>
    <dbReference type="NCBI Taxonomy" id="15368"/>
    <lineage>
        <taxon>Eukaryota</taxon>
        <taxon>Viridiplantae</taxon>
        <taxon>Streptophyta</taxon>
        <taxon>Embryophyta</taxon>
        <taxon>Tracheophyta</taxon>
        <taxon>Spermatophyta</taxon>
        <taxon>Magnoliopsida</taxon>
        <taxon>Liliopsida</taxon>
        <taxon>Poales</taxon>
        <taxon>Poaceae</taxon>
        <taxon>BOP clade</taxon>
        <taxon>Pooideae</taxon>
        <taxon>Stipodae</taxon>
        <taxon>Brachypodieae</taxon>
        <taxon>Brachypodium</taxon>
    </lineage>
</organism>
<feature type="chain" id="PRO_5036043273" evidence="1">
    <location>
        <begin position="21"/>
        <end position="105"/>
    </location>
</feature>
<accession>A0A2K2CV20</accession>
<dbReference type="Gramene" id="PNT65870">
    <property type="protein sequence ID" value="PNT65870"/>
    <property type="gene ID" value="BRADI_3g03753v3"/>
</dbReference>
<dbReference type="EMBL" id="CM000882">
    <property type="protein sequence ID" value="PNT65870.1"/>
    <property type="molecule type" value="Genomic_DNA"/>
</dbReference>
<dbReference type="InParanoid" id="A0A2K2CV20"/>
<sequence>MTFIICVLYVFIYFLKEVCSVCSPRIWVAAARRVFRLHCYSPSGPLGPGYSTLHIQELTVVCSKETVNSHCIDVGKFNSSQVRSIDWPDQLQTGGSSGVVHLFPV</sequence>
<gene>
    <name evidence="2" type="ORF">BRADI_3g03753v3</name>
</gene>
<reference evidence="3" key="3">
    <citation type="submission" date="2018-08" db="UniProtKB">
        <authorList>
            <consortium name="EnsemblPlants"/>
        </authorList>
    </citation>
    <scope>IDENTIFICATION</scope>
    <source>
        <strain evidence="3">cv. Bd21</strain>
    </source>
</reference>
<reference evidence="2" key="2">
    <citation type="submission" date="2017-06" db="EMBL/GenBank/DDBJ databases">
        <title>WGS assembly of Brachypodium distachyon.</title>
        <authorList>
            <consortium name="The International Brachypodium Initiative"/>
            <person name="Lucas S."/>
            <person name="Harmon-Smith M."/>
            <person name="Lail K."/>
            <person name="Tice H."/>
            <person name="Grimwood J."/>
            <person name="Bruce D."/>
            <person name="Barry K."/>
            <person name="Shu S."/>
            <person name="Lindquist E."/>
            <person name="Wang M."/>
            <person name="Pitluck S."/>
            <person name="Vogel J.P."/>
            <person name="Garvin D.F."/>
            <person name="Mockler T.C."/>
            <person name="Schmutz J."/>
            <person name="Rokhsar D."/>
            <person name="Bevan M.W."/>
        </authorList>
    </citation>
    <scope>NUCLEOTIDE SEQUENCE</scope>
    <source>
        <strain evidence="2">Bd21</strain>
    </source>
</reference>
<evidence type="ECO:0000313" key="3">
    <source>
        <dbReference type="EnsemblPlants" id="PNT65870"/>
    </source>
</evidence>
<dbReference type="AlphaFoldDB" id="A0A2K2CV20"/>
<feature type="signal peptide" evidence="1">
    <location>
        <begin position="1"/>
        <end position="20"/>
    </location>
</feature>
<dbReference type="Proteomes" id="UP000008810">
    <property type="component" value="Chromosome 3"/>
</dbReference>
<reference evidence="2 3" key="1">
    <citation type="journal article" date="2010" name="Nature">
        <title>Genome sequencing and analysis of the model grass Brachypodium distachyon.</title>
        <authorList>
            <consortium name="International Brachypodium Initiative"/>
        </authorList>
    </citation>
    <scope>NUCLEOTIDE SEQUENCE [LARGE SCALE GENOMIC DNA]</scope>
    <source>
        <strain evidence="2 3">Bd21</strain>
    </source>
</reference>